<keyword evidence="3" id="KW-1185">Reference proteome</keyword>
<reference evidence="2 3" key="1">
    <citation type="submission" date="2020-09" db="EMBL/GenBank/DDBJ databases">
        <title>Investigation of environmental microbes.</title>
        <authorList>
            <person name="Ou Y."/>
            <person name="Kang Q."/>
        </authorList>
    </citation>
    <scope>NUCLEOTIDE SEQUENCE [LARGE SCALE GENOMIC DNA]</scope>
    <source>
        <strain evidence="2 3">KJZ-14</strain>
        <plasmid evidence="2 3">p1</plasmid>
    </source>
</reference>
<dbReference type="KEGG" id="rter:IDM49_11375"/>
<evidence type="ECO:0000256" key="1">
    <source>
        <dbReference type="SAM" id="Phobius"/>
    </source>
</evidence>
<keyword evidence="1" id="KW-1133">Transmembrane helix</keyword>
<name>A0A7S6WW86_9MICC</name>
<evidence type="ECO:0000313" key="3">
    <source>
        <dbReference type="Proteomes" id="UP000516404"/>
    </source>
</evidence>
<dbReference type="GeneID" id="96624837"/>
<keyword evidence="1" id="KW-0472">Membrane</keyword>
<dbReference type="RefSeq" id="WP_193836750.1">
    <property type="nucleotide sequence ID" value="NZ_CP062960.1"/>
</dbReference>
<keyword evidence="1" id="KW-0812">Transmembrane</keyword>
<feature type="transmembrane region" description="Helical" evidence="1">
    <location>
        <begin position="113"/>
        <end position="137"/>
    </location>
</feature>
<gene>
    <name evidence="2" type="ORF">IDM49_11375</name>
</gene>
<dbReference type="AlphaFoldDB" id="A0A7S6WW86"/>
<protein>
    <submittedName>
        <fullName evidence="2">Uncharacterized protein</fullName>
    </submittedName>
</protein>
<feature type="transmembrane region" description="Helical" evidence="1">
    <location>
        <begin position="70"/>
        <end position="93"/>
    </location>
</feature>
<dbReference type="Proteomes" id="UP000516404">
    <property type="component" value="Plasmid p1"/>
</dbReference>
<organism evidence="2 3">
    <name type="scientific">Rothia terrae</name>
    <dbReference type="NCBI Taxonomy" id="396015"/>
    <lineage>
        <taxon>Bacteria</taxon>
        <taxon>Bacillati</taxon>
        <taxon>Actinomycetota</taxon>
        <taxon>Actinomycetes</taxon>
        <taxon>Micrococcales</taxon>
        <taxon>Micrococcaceae</taxon>
        <taxon>Rothia</taxon>
    </lineage>
</organism>
<geneLocation type="plasmid" evidence="2 3">
    <name>p1</name>
</geneLocation>
<sequence length="195" mass="21706">MKASDYLIGTAVAGAAAHGARQGSRFYEPMMHWIDYIRPRDRHNFINGYPLEVVAAPPAPAAHPPQTKSLMWVIPGVLLWLIGALLVGIFAVIGQEVGSSSEYATTANATPGFVMFMVAFFLASAVLVPLGIGLSIIMRAFKFRRDATVKVQYDASVQWYSLWEQREKARRMLEQGQIPVDYCEFLGLDPQHFMN</sequence>
<dbReference type="EMBL" id="CP062960">
    <property type="protein sequence ID" value="QOW64696.1"/>
    <property type="molecule type" value="Genomic_DNA"/>
</dbReference>
<keyword evidence="2" id="KW-0614">Plasmid</keyword>
<accession>A0A7S6WW86</accession>
<proteinExistence type="predicted"/>
<evidence type="ECO:0000313" key="2">
    <source>
        <dbReference type="EMBL" id="QOW64696.1"/>
    </source>
</evidence>